<protein>
    <recommendedName>
        <fullName evidence="4 17">NADH-ubiquinone oxidoreductase chain 5</fullName>
        <ecNumber evidence="3 17">7.1.1.2</ecNumber>
    </recommendedName>
</protein>
<feature type="transmembrane region" description="Helical" evidence="17">
    <location>
        <begin position="77"/>
        <end position="97"/>
    </location>
</feature>
<geneLocation type="mitochondrion" evidence="21"/>
<feature type="transmembrane region" description="Helical" evidence="17">
    <location>
        <begin position="6"/>
        <end position="25"/>
    </location>
</feature>
<evidence type="ECO:0000259" key="19">
    <source>
        <dbReference type="Pfam" id="PF00662"/>
    </source>
</evidence>
<evidence type="ECO:0000256" key="15">
    <source>
        <dbReference type="ARBA" id="ARBA00023136"/>
    </source>
</evidence>
<dbReference type="GO" id="GO:0015990">
    <property type="term" value="P:electron transport coupled proton transport"/>
    <property type="evidence" value="ECO:0007669"/>
    <property type="project" value="TreeGrafter"/>
</dbReference>
<dbReference type="GO" id="GO:0008137">
    <property type="term" value="F:NADH dehydrogenase (ubiquinone) activity"/>
    <property type="evidence" value="ECO:0007669"/>
    <property type="project" value="UniProtKB-EC"/>
</dbReference>
<dbReference type="EMBL" id="KP273592">
    <property type="protein sequence ID" value="AJP76846.1"/>
    <property type="molecule type" value="Genomic_DNA"/>
</dbReference>
<dbReference type="GO" id="GO:0005743">
    <property type="term" value="C:mitochondrial inner membrane"/>
    <property type="evidence" value="ECO:0007669"/>
    <property type="project" value="UniProtKB-SubCell"/>
</dbReference>
<organism evidence="21">
    <name type="scientific">Phallocryptus tserensodnomi</name>
    <dbReference type="NCBI Taxonomy" id="1383053"/>
    <lineage>
        <taxon>Eukaryota</taxon>
        <taxon>Metazoa</taxon>
        <taxon>Ecdysozoa</taxon>
        <taxon>Arthropoda</taxon>
        <taxon>Crustacea</taxon>
        <taxon>Branchiopoda</taxon>
        <taxon>Anostraca</taxon>
        <taxon>Thamnocephalidae</taxon>
        <taxon>Phallocryptus</taxon>
    </lineage>
</organism>
<evidence type="ECO:0000256" key="11">
    <source>
        <dbReference type="ARBA" id="ARBA00022989"/>
    </source>
</evidence>
<dbReference type="GO" id="GO:0042773">
    <property type="term" value="P:ATP synthesis coupled electron transport"/>
    <property type="evidence" value="ECO:0007669"/>
    <property type="project" value="InterPro"/>
</dbReference>
<feature type="transmembrane region" description="Helical" evidence="17">
    <location>
        <begin position="321"/>
        <end position="346"/>
    </location>
</feature>
<keyword evidence="10" id="KW-0249">Electron transport</keyword>
<dbReference type="PANTHER" id="PTHR42829:SF2">
    <property type="entry name" value="NADH-UBIQUINONE OXIDOREDUCTASE CHAIN 5"/>
    <property type="match status" value="1"/>
</dbReference>
<evidence type="ECO:0000256" key="14">
    <source>
        <dbReference type="ARBA" id="ARBA00023128"/>
    </source>
</evidence>
<dbReference type="GO" id="GO:0003954">
    <property type="term" value="F:NADH dehydrogenase activity"/>
    <property type="evidence" value="ECO:0007669"/>
    <property type="project" value="TreeGrafter"/>
</dbReference>
<keyword evidence="13 17" id="KW-0830">Ubiquinone</keyword>
<dbReference type="Pfam" id="PF00361">
    <property type="entry name" value="Proton_antipo_M"/>
    <property type="match status" value="1"/>
</dbReference>
<dbReference type="EC" id="7.1.1.2" evidence="3 17"/>
<proteinExistence type="inferred from homology"/>
<feature type="transmembrane region" description="Helical" evidence="17">
    <location>
        <begin position="262"/>
        <end position="283"/>
    </location>
</feature>
<dbReference type="InterPro" id="IPR001516">
    <property type="entry name" value="Proton_antipo_N"/>
</dbReference>
<evidence type="ECO:0000256" key="8">
    <source>
        <dbReference type="ARBA" id="ARBA00022792"/>
    </source>
</evidence>
<comment type="function">
    <text evidence="1">Core subunit of the mitochondrial membrane respiratory chain NADH dehydrogenase (Complex I) that is believed to belong to the minimal assembly required for catalysis. Complex I functions in the transfer of electrons from NADH to the respiratory chain. The immediate electron acceptor for the enzyme is believed to be ubiquinone.</text>
</comment>
<feature type="transmembrane region" description="Helical" evidence="17">
    <location>
        <begin position="358"/>
        <end position="379"/>
    </location>
</feature>
<feature type="transmembrane region" description="Helical" evidence="17">
    <location>
        <begin position="290"/>
        <end position="309"/>
    </location>
</feature>
<evidence type="ECO:0000256" key="3">
    <source>
        <dbReference type="ARBA" id="ARBA00012944"/>
    </source>
</evidence>
<evidence type="ECO:0000256" key="7">
    <source>
        <dbReference type="ARBA" id="ARBA00022692"/>
    </source>
</evidence>
<evidence type="ECO:0000256" key="10">
    <source>
        <dbReference type="ARBA" id="ARBA00022982"/>
    </source>
</evidence>
<keyword evidence="8" id="KW-0999">Mitochondrion inner membrane</keyword>
<sequence>MSYWIYSNFLFFFSLLTLPSSFYFFLNDSAIWMNWSFLGLTFQLYLDWMSLSFLFLVSFISSQVVKYSIYYMEGEVYFYRFMHLLLLFVLSMMFLIVSSDGLSLLLGWDGLGITSYCLIMFYMNPKSSSSAMVTALSNRVGDILILWALGMSYFLGSWDYLYLGLEAGLIFMFLLLASLTKSAQLPFSAWLPAAMAAPTPVSSLVHSSTLVTAGVFLMIRLSPLITIQGSNILLFLGSLTAFFSGLVALGEFDFKRVIALSTLSQLGVMMFSLGLGMPILCYFHLFTHALFKALLFMCSGVIIHASAGVQDIRRLGGVLSFLPYSSFILGAASCSLMGFPFLAGFFSKDLIIEFSEMSFLLFPSVMILVAALFTCYYSFRLVKISISTPVHNLVLFTKGESGTYITPLLLLYWGALLGGYSFYWAYLGEDTVLVSMGEKLVLISLLILGSYGGLFLDLGNFFFFNFLSSMGFLPSLTGKLSFPFLFLGNTIYAKGDQGWVEYLGPELATSSSTMMSSMSNIFSESSFKIILLASYLSLMLI</sequence>
<evidence type="ECO:0000256" key="12">
    <source>
        <dbReference type="ARBA" id="ARBA00023027"/>
    </source>
</evidence>
<dbReference type="InterPro" id="IPR003945">
    <property type="entry name" value="NU5C-like"/>
</dbReference>
<evidence type="ECO:0000256" key="17">
    <source>
        <dbReference type="RuleBase" id="RU003404"/>
    </source>
</evidence>
<evidence type="ECO:0000256" key="5">
    <source>
        <dbReference type="ARBA" id="ARBA00022448"/>
    </source>
</evidence>
<evidence type="ECO:0000256" key="16">
    <source>
        <dbReference type="ARBA" id="ARBA00049551"/>
    </source>
</evidence>
<feature type="domain" description="NADH dehydrogenase subunit 5 C-terminal" evidence="20">
    <location>
        <begin position="377"/>
        <end position="541"/>
    </location>
</feature>
<keyword evidence="5 17" id="KW-0813">Transport</keyword>
<feature type="transmembrane region" description="Helical" evidence="17">
    <location>
        <begin position="200"/>
        <end position="219"/>
    </location>
</feature>
<gene>
    <name evidence="21" type="primary">NAD5</name>
</gene>
<keyword evidence="7 17" id="KW-0812">Transmembrane</keyword>
<reference evidence="21" key="2">
    <citation type="journal article" date="2015" name="Mitochondrial DNA">
        <title>The complete mitogenome of the fairy shrimp Phallocryptus tserensodnomi (Crustacea: Anostraca: Thamnocephalidae).</title>
        <authorList>
            <person name="Fan Y.P."/>
            <person name="Lu B."/>
            <person name="Yang J.S."/>
        </authorList>
    </citation>
    <scope>NUCLEOTIDE SEQUENCE</scope>
</reference>
<comment type="function">
    <text evidence="17">Core subunit of the mitochondrial membrane respiratory chain NADH dehydrogenase (Complex I) which catalyzes electron transfer from NADH through the respiratory chain, using ubiquinone as an electron acceptor. Essential for the catalytic activity and assembly of complex I.</text>
</comment>
<keyword evidence="11 17" id="KW-1133">Transmembrane helix</keyword>
<dbReference type="InterPro" id="IPR001750">
    <property type="entry name" value="ND/Mrp_TM"/>
</dbReference>
<evidence type="ECO:0000256" key="2">
    <source>
        <dbReference type="ARBA" id="ARBA00004448"/>
    </source>
</evidence>
<evidence type="ECO:0000256" key="6">
    <source>
        <dbReference type="ARBA" id="ARBA00022660"/>
    </source>
</evidence>
<feature type="transmembrane region" description="Helical" evidence="17">
    <location>
        <begin position="37"/>
        <end position="57"/>
    </location>
</feature>
<evidence type="ECO:0000256" key="1">
    <source>
        <dbReference type="ARBA" id="ARBA00003257"/>
    </source>
</evidence>
<evidence type="ECO:0000256" key="4">
    <source>
        <dbReference type="ARBA" id="ARBA00021096"/>
    </source>
</evidence>
<evidence type="ECO:0000256" key="13">
    <source>
        <dbReference type="ARBA" id="ARBA00023075"/>
    </source>
</evidence>
<feature type="transmembrane region" description="Helical" evidence="17">
    <location>
        <begin position="104"/>
        <end position="123"/>
    </location>
</feature>
<keyword evidence="12 17" id="KW-0520">NAD</keyword>
<dbReference type="InterPro" id="IPR010934">
    <property type="entry name" value="NADH_DH_su5_C"/>
</dbReference>
<dbReference type="PRINTS" id="PR01434">
    <property type="entry name" value="NADHDHGNASE5"/>
</dbReference>
<feature type="domain" description="NADH-Ubiquinone oxidoreductase (complex I) chain 5 N-terminal" evidence="19">
    <location>
        <begin position="32"/>
        <end position="82"/>
    </location>
</feature>
<feature type="domain" description="NADH:quinone oxidoreductase/Mrp antiporter transmembrane" evidence="18">
    <location>
        <begin position="99"/>
        <end position="373"/>
    </location>
</feature>
<evidence type="ECO:0000313" key="21">
    <source>
        <dbReference type="EMBL" id="AJP76846.1"/>
    </source>
</evidence>
<dbReference type="AlphaFoldDB" id="A0A0U1Z7C6"/>
<accession>A0A0U1Z7C6</accession>
<evidence type="ECO:0000259" key="18">
    <source>
        <dbReference type="Pfam" id="PF00361"/>
    </source>
</evidence>
<name>A0A0U1Z7C6_9CRUS</name>
<keyword evidence="6" id="KW-0679">Respiratory chain</keyword>
<reference evidence="21" key="1">
    <citation type="submission" date="2014-12" db="EMBL/GenBank/DDBJ databases">
        <authorList>
            <person name="Jaenicke S."/>
        </authorList>
    </citation>
    <scope>NUCLEOTIDE SEQUENCE</scope>
</reference>
<comment type="similarity">
    <text evidence="17">Belongs to the complex I subunit 5 family.</text>
</comment>
<comment type="catalytic activity">
    <reaction evidence="16 17">
        <text>a ubiquinone + NADH + 5 H(+)(in) = a ubiquinol + NAD(+) + 4 H(+)(out)</text>
        <dbReference type="Rhea" id="RHEA:29091"/>
        <dbReference type="Rhea" id="RHEA-COMP:9565"/>
        <dbReference type="Rhea" id="RHEA-COMP:9566"/>
        <dbReference type="ChEBI" id="CHEBI:15378"/>
        <dbReference type="ChEBI" id="CHEBI:16389"/>
        <dbReference type="ChEBI" id="CHEBI:17976"/>
        <dbReference type="ChEBI" id="CHEBI:57540"/>
        <dbReference type="ChEBI" id="CHEBI:57945"/>
        <dbReference type="EC" id="7.1.1.2"/>
    </reaction>
</comment>
<feature type="transmembrane region" description="Helical" evidence="17">
    <location>
        <begin position="440"/>
        <end position="464"/>
    </location>
</feature>
<keyword evidence="9" id="KW-1278">Translocase</keyword>
<feature type="transmembrane region" description="Helical" evidence="17">
    <location>
        <begin position="161"/>
        <end position="180"/>
    </location>
</feature>
<comment type="subcellular location">
    <subcellularLocation>
        <location evidence="2">Mitochondrion inner membrane</location>
        <topology evidence="2">Multi-pass membrane protein</topology>
    </subcellularLocation>
</comment>
<feature type="transmembrane region" description="Helical" evidence="17">
    <location>
        <begin position="404"/>
        <end position="428"/>
    </location>
</feature>
<evidence type="ECO:0000259" key="20">
    <source>
        <dbReference type="Pfam" id="PF06455"/>
    </source>
</evidence>
<keyword evidence="15 17" id="KW-0472">Membrane</keyword>
<keyword evidence="14 17" id="KW-0496">Mitochondrion</keyword>
<dbReference type="Pfam" id="PF00662">
    <property type="entry name" value="Proton_antipo_N"/>
    <property type="match status" value="1"/>
</dbReference>
<evidence type="ECO:0000256" key="9">
    <source>
        <dbReference type="ARBA" id="ARBA00022967"/>
    </source>
</evidence>
<feature type="transmembrane region" description="Helical" evidence="17">
    <location>
        <begin position="231"/>
        <end position="250"/>
    </location>
</feature>
<dbReference type="Pfam" id="PF06455">
    <property type="entry name" value="NADH5_C"/>
    <property type="match status" value="1"/>
</dbReference>
<dbReference type="PANTHER" id="PTHR42829">
    <property type="entry name" value="NADH-UBIQUINONE OXIDOREDUCTASE CHAIN 5"/>
    <property type="match status" value="1"/>
</dbReference>